<dbReference type="AlphaFoldDB" id="A0A4U2ZN27"/>
<feature type="non-terminal residue" evidence="1">
    <location>
        <position position="1"/>
    </location>
</feature>
<dbReference type="Proteomes" id="UP000305524">
    <property type="component" value="Unassembled WGS sequence"/>
</dbReference>
<evidence type="ECO:0000313" key="2">
    <source>
        <dbReference type="Proteomes" id="UP000305524"/>
    </source>
</evidence>
<organism evidence="1 2">
    <name type="scientific">Bacillus mycoides</name>
    <dbReference type="NCBI Taxonomy" id="1405"/>
    <lineage>
        <taxon>Bacteria</taxon>
        <taxon>Bacillati</taxon>
        <taxon>Bacillota</taxon>
        <taxon>Bacilli</taxon>
        <taxon>Bacillales</taxon>
        <taxon>Bacillaceae</taxon>
        <taxon>Bacillus</taxon>
        <taxon>Bacillus cereus group</taxon>
    </lineage>
</organism>
<name>A0A4U2ZN27_BACMY</name>
<protein>
    <submittedName>
        <fullName evidence="1">5'-nucleosidase</fullName>
    </submittedName>
</protein>
<proteinExistence type="predicted"/>
<comment type="caution">
    <text evidence="1">The sequence shown here is derived from an EMBL/GenBank/DDBJ whole genome shotgun (WGS) entry which is preliminary data.</text>
</comment>
<accession>A0A4U2ZN27</accession>
<sequence length="37" mass="4071">IAVGCNFDFAQEDELAHADIVIDDLMELKGILPAVQR</sequence>
<dbReference type="EMBL" id="SZOD01001471">
    <property type="protein sequence ID" value="TKI76008.1"/>
    <property type="molecule type" value="Genomic_DNA"/>
</dbReference>
<evidence type="ECO:0000313" key="1">
    <source>
        <dbReference type="EMBL" id="TKI76008.1"/>
    </source>
</evidence>
<gene>
    <name evidence="1" type="ORF">FC701_35475</name>
</gene>
<reference evidence="1 2" key="1">
    <citation type="journal article" date="2019" name="Environ. Microbiol.">
        <title>An active ?-lactamase is a part of an orchestrated cell wall stress resistance network of Bacillus subtilis and related rhizosphere species.</title>
        <authorList>
            <person name="Bucher T."/>
            <person name="Keren-Paz A."/>
            <person name="Hausser J."/>
            <person name="Olender T."/>
            <person name="Cytryn E."/>
            <person name="Kolodkin-Gal I."/>
        </authorList>
    </citation>
    <scope>NUCLEOTIDE SEQUENCE [LARGE SCALE GENOMIC DNA]</scope>
    <source>
        <strain evidence="1 2">I186</strain>
    </source>
</reference>